<dbReference type="AlphaFoldDB" id="A0AAD6V1J5"/>
<protein>
    <recommendedName>
        <fullName evidence="1">Integrase core domain-containing protein</fullName>
    </recommendedName>
</protein>
<sequence length="64" mass="7456">VQRSRARNSLLRVDGLGQVLRKQGITRRVYKSSRPNAVWHIDGHHKLINWRIVIHGIIDGHDRV</sequence>
<proteinExistence type="predicted"/>
<feature type="non-terminal residue" evidence="2">
    <location>
        <position position="64"/>
    </location>
</feature>
<dbReference type="PANTHER" id="PTHR46791">
    <property type="entry name" value="EXPRESSED PROTEIN"/>
    <property type="match status" value="1"/>
</dbReference>
<dbReference type="PANTHER" id="PTHR46791:SF5">
    <property type="entry name" value="CLR5 DOMAIN-CONTAINING PROTEIN-RELATED"/>
    <property type="match status" value="1"/>
</dbReference>
<dbReference type="InterPro" id="IPR058913">
    <property type="entry name" value="Integrase_dom_put"/>
</dbReference>
<gene>
    <name evidence="2" type="ORF">GGX14DRAFT_296697</name>
</gene>
<comment type="caution">
    <text evidence="2">The sequence shown here is derived from an EMBL/GenBank/DDBJ whole genome shotgun (WGS) entry which is preliminary data.</text>
</comment>
<dbReference type="Proteomes" id="UP001219525">
    <property type="component" value="Unassembled WGS sequence"/>
</dbReference>
<dbReference type="Pfam" id="PF24764">
    <property type="entry name" value="rva_4"/>
    <property type="match status" value="1"/>
</dbReference>
<accession>A0AAD6V1J5</accession>
<feature type="non-terminal residue" evidence="2">
    <location>
        <position position="1"/>
    </location>
</feature>
<feature type="domain" description="Integrase core" evidence="1">
    <location>
        <begin position="29"/>
        <end position="64"/>
    </location>
</feature>
<evidence type="ECO:0000313" key="2">
    <source>
        <dbReference type="EMBL" id="KAJ7199991.1"/>
    </source>
</evidence>
<reference evidence="2" key="1">
    <citation type="submission" date="2023-03" db="EMBL/GenBank/DDBJ databases">
        <title>Massive genome expansion in bonnet fungi (Mycena s.s.) driven by repeated elements and novel gene families across ecological guilds.</title>
        <authorList>
            <consortium name="Lawrence Berkeley National Laboratory"/>
            <person name="Harder C.B."/>
            <person name="Miyauchi S."/>
            <person name="Viragh M."/>
            <person name="Kuo A."/>
            <person name="Thoen E."/>
            <person name="Andreopoulos B."/>
            <person name="Lu D."/>
            <person name="Skrede I."/>
            <person name="Drula E."/>
            <person name="Henrissat B."/>
            <person name="Morin E."/>
            <person name="Kohler A."/>
            <person name="Barry K."/>
            <person name="LaButti K."/>
            <person name="Morin E."/>
            <person name="Salamov A."/>
            <person name="Lipzen A."/>
            <person name="Mereny Z."/>
            <person name="Hegedus B."/>
            <person name="Baldrian P."/>
            <person name="Stursova M."/>
            <person name="Weitz H."/>
            <person name="Taylor A."/>
            <person name="Grigoriev I.V."/>
            <person name="Nagy L.G."/>
            <person name="Martin F."/>
            <person name="Kauserud H."/>
        </authorList>
    </citation>
    <scope>NUCLEOTIDE SEQUENCE</scope>
    <source>
        <strain evidence="2">9144</strain>
    </source>
</reference>
<organism evidence="2 3">
    <name type="scientific">Mycena pura</name>
    <dbReference type="NCBI Taxonomy" id="153505"/>
    <lineage>
        <taxon>Eukaryota</taxon>
        <taxon>Fungi</taxon>
        <taxon>Dikarya</taxon>
        <taxon>Basidiomycota</taxon>
        <taxon>Agaricomycotina</taxon>
        <taxon>Agaricomycetes</taxon>
        <taxon>Agaricomycetidae</taxon>
        <taxon>Agaricales</taxon>
        <taxon>Marasmiineae</taxon>
        <taxon>Mycenaceae</taxon>
        <taxon>Mycena</taxon>
    </lineage>
</organism>
<evidence type="ECO:0000313" key="3">
    <source>
        <dbReference type="Proteomes" id="UP001219525"/>
    </source>
</evidence>
<dbReference type="EMBL" id="JARJCW010000065">
    <property type="protein sequence ID" value="KAJ7199991.1"/>
    <property type="molecule type" value="Genomic_DNA"/>
</dbReference>
<evidence type="ECO:0000259" key="1">
    <source>
        <dbReference type="Pfam" id="PF24764"/>
    </source>
</evidence>
<keyword evidence="3" id="KW-1185">Reference proteome</keyword>
<name>A0AAD6V1J5_9AGAR</name>